<evidence type="ECO:0000313" key="3">
    <source>
        <dbReference type="Proteomes" id="UP000199594"/>
    </source>
</evidence>
<gene>
    <name evidence="2" type="ORF">SAMN04487956_1056</name>
</gene>
<evidence type="ECO:0000256" key="1">
    <source>
        <dbReference type="SAM" id="MobiDB-lite"/>
    </source>
</evidence>
<reference evidence="2 3" key="1">
    <citation type="submission" date="2016-10" db="EMBL/GenBank/DDBJ databases">
        <authorList>
            <person name="de Groot N.N."/>
        </authorList>
    </citation>
    <scope>NUCLEOTIDE SEQUENCE [LARGE SCALE GENOMIC DNA]</scope>
    <source>
        <strain evidence="2 3">CGMCC 1.6493</strain>
    </source>
</reference>
<evidence type="ECO:0000313" key="2">
    <source>
        <dbReference type="EMBL" id="SFT48153.1"/>
    </source>
</evidence>
<feature type="region of interest" description="Disordered" evidence="1">
    <location>
        <begin position="38"/>
        <end position="96"/>
    </location>
</feature>
<dbReference type="EMBL" id="FPAQ01000005">
    <property type="protein sequence ID" value="SFT48153.1"/>
    <property type="molecule type" value="Genomic_DNA"/>
</dbReference>
<organism evidence="2 3">
    <name type="scientific">Halomonas saccharevitans</name>
    <dbReference type="NCBI Taxonomy" id="416872"/>
    <lineage>
        <taxon>Bacteria</taxon>
        <taxon>Pseudomonadati</taxon>
        <taxon>Pseudomonadota</taxon>
        <taxon>Gammaproteobacteria</taxon>
        <taxon>Oceanospirillales</taxon>
        <taxon>Halomonadaceae</taxon>
        <taxon>Halomonas</taxon>
    </lineage>
</organism>
<evidence type="ECO:0008006" key="4">
    <source>
        <dbReference type="Google" id="ProtNLM"/>
    </source>
</evidence>
<feature type="compositionally biased region" description="Basic and acidic residues" evidence="1">
    <location>
        <begin position="59"/>
        <end position="68"/>
    </location>
</feature>
<dbReference type="OrthoDB" id="6160332at2"/>
<name>A0A1I6YCD1_9GAMM</name>
<dbReference type="Proteomes" id="UP000199594">
    <property type="component" value="Unassembled WGS sequence"/>
</dbReference>
<proteinExistence type="predicted"/>
<sequence length="168" mass="18123">MRYTAMALLVLPLMGQAQIMKCPDGSYSDRCPGGEAFQGGGISHYAAPEPRSLAPSLETRPDTDRSRAGDGSAGSILPRPTPGPSSVAERAQGMGISRNELVKARSRGTILIGMEEKDVIDILGQPDDVDSNGGYGSRCKTMRWYDRRDDLPDYVSTCDGRVDYYSNG</sequence>
<dbReference type="AlphaFoldDB" id="A0A1I6YCD1"/>
<dbReference type="RefSeq" id="WP_089847314.1">
    <property type="nucleotide sequence ID" value="NZ_FPAQ01000005.1"/>
</dbReference>
<accession>A0A1I6YCD1</accession>
<protein>
    <recommendedName>
        <fullName evidence="4">DUF4124 domain-containing protein</fullName>
    </recommendedName>
</protein>